<dbReference type="InterPro" id="IPR034660">
    <property type="entry name" value="DinB/YfiT-like"/>
</dbReference>
<sequence length="283" mass="30416">MARTATRKTRSYDPAKVRAALGAQTRALQQAVRRLCADPEAERLLAAPTRLGDWRVRELLAHLALQLAWVPQRLTEPTQGLAPLGLTGWVAQVGTLAEYLDAQAQAQAREHRAAGFAGEPTELAAAFDEAAEALLGLLDGPEVRDEQRRLEIRLGSMTLADMLVTRLVEAVVHADDLAVALGGPPFPHDRFALASVCRLLADALADQVPGGAVELRIPPVAVVQAVPGPRHTRGTPPNVVEMDQLTWLRLATGRQEWAEAVDAAQVSASGERSDLSGFLPVLR</sequence>
<dbReference type="Gene3D" id="3.30.1050.40">
    <property type="match status" value="1"/>
</dbReference>
<protein>
    <submittedName>
        <fullName evidence="3">Uncharacterized protein (TIGR03083 family)</fullName>
    </submittedName>
</protein>
<evidence type="ECO:0000259" key="2">
    <source>
        <dbReference type="Pfam" id="PF17844"/>
    </source>
</evidence>
<evidence type="ECO:0000313" key="3">
    <source>
        <dbReference type="EMBL" id="MBB4924542.1"/>
    </source>
</evidence>
<dbReference type="EMBL" id="JACHJV010000001">
    <property type="protein sequence ID" value="MBB4924542.1"/>
    <property type="molecule type" value="Genomic_DNA"/>
</dbReference>
<dbReference type="GO" id="GO:0046872">
    <property type="term" value="F:metal ion binding"/>
    <property type="evidence" value="ECO:0007669"/>
    <property type="project" value="InterPro"/>
</dbReference>
<evidence type="ECO:0000313" key="4">
    <source>
        <dbReference type="Proteomes" id="UP000540506"/>
    </source>
</evidence>
<name>A0A7W7R348_KITKI</name>
<dbReference type="Proteomes" id="UP000540506">
    <property type="component" value="Unassembled WGS sequence"/>
</dbReference>
<dbReference type="RefSeq" id="WP_184936472.1">
    <property type="nucleotide sequence ID" value="NZ_JACHJV010000001.1"/>
</dbReference>
<comment type="caution">
    <text evidence="3">The sequence shown here is derived from an EMBL/GenBank/DDBJ whole genome shotgun (WGS) entry which is preliminary data.</text>
</comment>
<dbReference type="SUPFAM" id="SSF109854">
    <property type="entry name" value="DinB/YfiT-like putative metalloenzymes"/>
    <property type="match status" value="1"/>
</dbReference>
<dbReference type="InterPro" id="IPR024344">
    <property type="entry name" value="MDMPI_metal-binding"/>
</dbReference>
<keyword evidence="4" id="KW-1185">Reference proteome</keyword>
<dbReference type="InterPro" id="IPR041629">
    <property type="entry name" value="SCP_3"/>
</dbReference>
<dbReference type="InterPro" id="IPR017517">
    <property type="entry name" value="Maleyloyr_isom"/>
</dbReference>
<dbReference type="NCBIfam" id="TIGR03083">
    <property type="entry name" value="maleylpyruvate isomerase family mycothiol-dependent enzyme"/>
    <property type="match status" value="1"/>
</dbReference>
<accession>A0A7W7R348</accession>
<feature type="domain" description="Mycothiol-dependent maleylpyruvate isomerase metal-binding" evidence="1">
    <location>
        <begin position="26"/>
        <end position="178"/>
    </location>
</feature>
<proteinExistence type="predicted"/>
<evidence type="ECO:0000259" key="1">
    <source>
        <dbReference type="Pfam" id="PF11716"/>
    </source>
</evidence>
<dbReference type="AlphaFoldDB" id="A0A7W7R348"/>
<gene>
    <name evidence="3" type="ORF">FHR34_003535</name>
</gene>
<feature type="domain" description="Bacterial SCP orthologue" evidence="2">
    <location>
        <begin position="189"/>
        <end position="281"/>
    </location>
</feature>
<dbReference type="Pfam" id="PF11716">
    <property type="entry name" value="MDMPI_N"/>
    <property type="match status" value="1"/>
</dbReference>
<dbReference type="Pfam" id="PF17844">
    <property type="entry name" value="SCP_3"/>
    <property type="match status" value="1"/>
</dbReference>
<reference evidence="3 4" key="1">
    <citation type="submission" date="2020-08" db="EMBL/GenBank/DDBJ databases">
        <title>Sequencing the genomes of 1000 actinobacteria strains.</title>
        <authorList>
            <person name="Klenk H.-P."/>
        </authorList>
    </citation>
    <scope>NUCLEOTIDE SEQUENCE [LARGE SCALE GENOMIC DNA]</scope>
    <source>
        <strain evidence="3 4">DSM 41654</strain>
    </source>
</reference>
<organism evidence="3 4">
    <name type="scientific">Kitasatospora kifunensis</name>
    <name type="common">Streptomyces kifunensis</name>
    <dbReference type="NCBI Taxonomy" id="58351"/>
    <lineage>
        <taxon>Bacteria</taxon>
        <taxon>Bacillati</taxon>
        <taxon>Actinomycetota</taxon>
        <taxon>Actinomycetes</taxon>
        <taxon>Kitasatosporales</taxon>
        <taxon>Streptomycetaceae</taxon>
        <taxon>Kitasatospora</taxon>
    </lineage>
</organism>